<evidence type="ECO:0000313" key="3">
    <source>
        <dbReference type="Proteomes" id="UP000076532"/>
    </source>
</evidence>
<dbReference type="AlphaFoldDB" id="A0A165Z0M2"/>
<accession>A0A165Z0M2</accession>
<keyword evidence="3" id="KW-1185">Reference proteome</keyword>
<proteinExistence type="predicted"/>
<protein>
    <submittedName>
        <fullName evidence="2">Uncharacterized protein</fullName>
    </submittedName>
</protein>
<sequence>MERIAEPLTPMLLDNKTGTYHDPASRRVDSRVAAGGVSADYGGGARETQARRWPPERALVAGMVLAGLILLYKGVREGSGVELLAVHVVSTCGFAYMGYYWHGDH</sequence>
<reference evidence="2 3" key="1">
    <citation type="journal article" date="2016" name="Mol. Biol. Evol.">
        <title>Comparative Genomics of Early-Diverging Mushroom-Forming Fungi Provides Insights into the Origins of Lignocellulose Decay Capabilities.</title>
        <authorList>
            <person name="Nagy L.G."/>
            <person name="Riley R."/>
            <person name="Tritt A."/>
            <person name="Adam C."/>
            <person name="Daum C."/>
            <person name="Floudas D."/>
            <person name="Sun H."/>
            <person name="Yadav J.S."/>
            <person name="Pangilinan J."/>
            <person name="Larsson K.H."/>
            <person name="Matsuura K."/>
            <person name="Barry K."/>
            <person name="Labutti K."/>
            <person name="Kuo R."/>
            <person name="Ohm R.A."/>
            <person name="Bhattacharya S.S."/>
            <person name="Shirouzu T."/>
            <person name="Yoshinaga Y."/>
            <person name="Martin F.M."/>
            <person name="Grigoriev I.V."/>
            <person name="Hibbett D.S."/>
        </authorList>
    </citation>
    <scope>NUCLEOTIDE SEQUENCE [LARGE SCALE GENOMIC DNA]</scope>
    <source>
        <strain evidence="2 3">CBS 109695</strain>
    </source>
</reference>
<feature type="region of interest" description="Disordered" evidence="1">
    <location>
        <begin position="1"/>
        <end position="25"/>
    </location>
</feature>
<evidence type="ECO:0000256" key="1">
    <source>
        <dbReference type="SAM" id="MobiDB-lite"/>
    </source>
</evidence>
<dbReference type="Proteomes" id="UP000076532">
    <property type="component" value="Unassembled WGS sequence"/>
</dbReference>
<organism evidence="2 3">
    <name type="scientific">Athelia psychrophila</name>
    <dbReference type="NCBI Taxonomy" id="1759441"/>
    <lineage>
        <taxon>Eukaryota</taxon>
        <taxon>Fungi</taxon>
        <taxon>Dikarya</taxon>
        <taxon>Basidiomycota</taxon>
        <taxon>Agaricomycotina</taxon>
        <taxon>Agaricomycetes</taxon>
        <taxon>Agaricomycetidae</taxon>
        <taxon>Atheliales</taxon>
        <taxon>Atheliaceae</taxon>
        <taxon>Athelia</taxon>
    </lineage>
</organism>
<gene>
    <name evidence="2" type="ORF">FIBSPDRAFT_899992</name>
</gene>
<dbReference type="EMBL" id="KV417686">
    <property type="protein sequence ID" value="KZP10111.1"/>
    <property type="molecule type" value="Genomic_DNA"/>
</dbReference>
<evidence type="ECO:0000313" key="2">
    <source>
        <dbReference type="EMBL" id="KZP10111.1"/>
    </source>
</evidence>
<name>A0A165Z0M2_9AGAM</name>